<feature type="compositionally biased region" description="Basic residues" evidence="1">
    <location>
        <begin position="7"/>
        <end position="26"/>
    </location>
</feature>
<organism evidence="2 3">
    <name type="scientific">Acaulospora morrowiae</name>
    <dbReference type="NCBI Taxonomy" id="94023"/>
    <lineage>
        <taxon>Eukaryota</taxon>
        <taxon>Fungi</taxon>
        <taxon>Fungi incertae sedis</taxon>
        <taxon>Mucoromycota</taxon>
        <taxon>Glomeromycotina</taxon>
        <taxon>Glomeromycetes</taxon>
        <taxon>Diversisporales</taxon>
        <taxon>Acaulosporaceae</taxon>
        <taxon>Acaulospora</taxon>
    </lineage>
</organism>
<dbReference type="Proteomes" id="UP000789342">
    <property type="component" value="Unassembled WGS sequence"/>
</dbReference>
<reference evidence="2" key="1">
    <citation type="submission" date="2021-06" db="EMBL/GenBank/DDBJ databases">
        <authorList>
            <person name="Kallberg Y."/>
            <person name="Tangrot J."/>
            <person name="Rosling A."/>
        </authorList>
    </citation>
    <scope>NUCLEOTIDE SEQUENCE</scope>
    <source>
        <strain evidence="2">CL551</strain>
    </source>
</reference>
<dbReference type="AlphaFoldDB" id="A0A9N9HE79"/>
<sequence length="140" mass="16113">DGDVGKRRDKKKALKWRKKHPSKQVHHQSGGGTINGTVNKKDQKRTTDKEGAPREVLQQNANNREFQDLVDTITLFPITTKQIYLKNTLLHGVAELMSIKKKFSQKTFTLEALDPVDMLSQSERHLLKETWKSFETLSEK</sequence>
<feature type="region of interest" description="Disordered" evidence="1">
    <location>
        <begin position="1"/>
        <end position="60"/>
    </location>
</feature>
<evidence type="ECO:0000256" key="1">
    <source>
        <dbReference type="SAM" id="MobiDB-lite"/>
    </source>
</evidence>
<proteinExistence type="predicted"/>
<protein>
    <submittedName>
        <fullName evidence="2">9216_t:CDS:1</fullName>
    </submittedName>
</protein>
<dbReference type="EMBL" id="CAJVPV010012248">
    <property type="protein sequence ID" value="CAG8668624.1"/>
    <property type="molecule type" value="Genomic_DNA"/>
</dbReference>
<feature type="non-terminal residue" evidence="2">
    <location>
        <position position="140"/>
    </location>
</feature>
<feature type="compositionally biased region" description="Basic and acidic residues" evidence="1">
    <location>
        <begin position="39"/>
        <end position="53"/>
    </location>
</feature>
<name>A0A9N9HE79_9GLOM</name>
<accession>A0A9N9HE79</accession>
<comment type="caution">
    <text evidence="2">The sequence shown here is derived from an EMBL/GenBank/DDBJ whole genome shotgun (WGS) entry which is preliminary data.</text>
</comment>
<evidence type="ECO:0000313" key="2">
    <source>
        <dbReference type="EMBL" id="CAG8668624.1"/>
    </source>
</evidence>
<gene>
    <name evidence="2" type="ORF">AMORRO_LOCUS10727</name>
</gene>
<evidence type="ECO:0000313" key="3">
    <source>
        <dbReference type="Proteomes" id="UP000789342"/>
    </source>
</evidence>
<keyword evidence="3" id="KW-1185">Reference proteome</keyword>